<dbReference type="OrthoDB" id="5797013at2"/>
<comment type="subcellular location">
    <subcellularLocation>
        <location evidence="1">Cell membrane</location>
        <topology evidence="1">Multi-pass membrane protein</topology>
    </subcellularLocation>
</comment>
<evidence type="ECO:0000313" key="8">
    <source>
        <dbReference type="EMBL" id="PWK60284.1"/>
    </source>
</evidence>
<sequence length="177" mass="18365">MNLTKSDLVFLALAIVGGGFCWWQGGLPLVGAGFAEAGWLLMIVLPQLAAGLLMGGLISRLVGREKVAALLGAQSGMRGLILASAAGAITPGGPFTSFPIVHALWVAGADAGALIAYLTAWALIGLNRLIVWELPLMGAEFTLIRTLACLPLPIVAGLIARALVRLPIFTMRKAPAE</sequence>
<organism evidence="8 9">
    <name type="scientific">Roseicyclus mahoneyensis</name>
    <dbReference type="NCBI Taxonomy" id="164332"/>
    <lineage>
        <taxon>Bacteria</taxon>
        <taxon>Pseudomonadati</taxon>
        <taxon>Pseudomonadota</taxon>
        <taxon>Alphaproteobacteria</taxon>
        <taxon>Rhodobacterales</taxon>
        <taxon>Roseobacteraceae</taxon>
        <taxon>Roseicyclus</taxon>
    </lineage>
</organism>
<dbReference type="InterPro" id="IPR052923">
    <property type="entry name" value="UPF0718"/>
</dbReference>
<keyword evidence="9" id="KW-1185">Reference proteome</keyword>
<dbReference type="PANTHER" id="PTHR34184">
    <property type="entry name" value="UPF0718 PROTEIN YCGR"/>
    <property type="match status" value="1"/>
</dbReference>
<keyword evidence="5 7" id="KW-1133">Transmembrane helix</keyword>
<dbReference type="AlphaFoldDB" id="A0A316GJV8"/>
<dbReference type="PANTHER" id="PTHR34184:SF4">
    <property type="entry name" value="UPF0718 PROTEIN YCGR"/>
    <property type="match status" value="1"/>
</dbReference>
<feature type="transmembrane region" description="Helical" evidence="7">
    <location>
        <begin position="111"/>
        <end position="131"/>
    </location>
</feature>
<evidence type="ECO:0000256" key="3">
    <source>
        <dbReference type="ARBA" id="ARBA00022475"/>
    </source>
</evidence>
<keyword evidence="6 7" id="KW-0472">Membrane</keyword>
<evidence type="ECO:0000256" key="6">
    <source>
        <dbReference type="ARBA" id="ARBA00023136"/>
    </source>
</evidence>
<reference evidence="8 9" key="1">
    <citation type="submission" date="2018-05" db="EMBL/GenBank/DDBJ databases">
        <title>Genomic Encyclopedia of Type Strains, Phase IV (KMG-IV): sequencing the most valuable type-strain genomes for metagenomic binning, comparative biology and taxonomic classification.</title>
        <authorList>
            <person name="Goeker M."/>
        </authorList>
    </citation>
    <scope>NUCLEOTIDE SEQUENCE [LARGE SCALE GENOMIC DNA]</scope>
    <source>
        <strain evidence="8 9">DSM 16097</strain>
    </source>
</reference>
<feature type="transmembrane region" description="Helical" evidence="7">
    <location>
        <begin position="79"/>
        <end position="105"/>
    </location>
</feature>
<gene>
    <name evidence="8" type="ORF">C7455_105269</name>
</gene>
<comment type="similarity">
    <text evidence="2">Belongs to the UPF0718 family.</text>
</comment>
<evidence type="ECO:0000313" key="9">
    <source>
        <dbReference type="Proteomes" id="UP000245708"/>
    </source>
</evidence>
<dbReference type="GO" id="GO:0005886">
    <property type="term" value="C:plasma membrane"/>
    <property type="evidence" value="ECO:0007669"/>
    <property type="project" value="UniProtKB-SubCell"/>
</dbReference>
<evidence type="ECO:0000256" key="4">
    <source>
        <dbReference type="ARBA" id="ARBA00022692"/>
    </source>
</evidence>
<accession>A0A316GJV8</accession>
<comment type="caution">
    <text evidence="8">The sequence shown here is derived from an EMBL/GenBank/DDBJ whole genome shotgun (WGS) entry which is preliminary data.</text>
</comment>
<evidence type="ECO:0000256" key="1">
    <source>
        <dbReference type="ARBA" id="ARBA00004651"/>
    </source>
</evidence>
<proteinExistence type="inferred from homology"/>
<dbReference type="Pfam" id="PF03773">
    <property type="entry name" value="ArsP_1"/>
    <property type="match status" value="1"/>
</dbReference>
<name>A0A316GJV8_9RHOB</name>
<feature type="transmembrane region" description="Helical" evidence="7">
    <location>
        <begin position="37"/>
        <end position="58"/>
    </location>
</feature>
<evidence type="ECO:0000256" key="2">
    <source>
        <dbReference type="ARBA" id="ARBA00006386"/>
    </source>
</evidence>
<evidence type="ECO:0000256" key="7">
    <source>
        <dbReference type="SAM" id="Phobius"/>
    </source>
</evidence>
<evidence type="ECO:0000256" key="5">
    <source>
        <dbReference type="ARBA" id="ARBA00022989"/>
    </source>
</evidence>
<dbReference type="RefSeq" id="WP_109668636.1">
    <property type="nucleotide sequence ID" value="NZ_QGGW01000005.1"/>
</dbReference>
<keyword evidence="4 7" id="KW-0812">Transmembrane</keyword>
<feature type="transmembrane region" description="Helical" evidence="7">
    <location>
        <begin position="143"/>
        <end position="164"/>
    </location>
</feature>
<keyword evidence="3" id="KW-1003">Cell membrane</keyword>
<dbReference type="EMBL" id="QGGW01000005">
    <property type="protein sequence ID" value="PWK60284.1"/>
    <property type="molecule type" value="Genomic_DNA"/>
</dbReference>
<dbReference type="InterPro" id="IPR005524">
    <property type="entry name" value="DUF318"/>
</dbReference>
<dbReference type="Proteomes" id="UP000245708">
    <property type="component" value="Unassembled WGS sequence"/>
</dbReference>
<protein>
    <submittedName>
        <fullName evidence="8">Putative permease</fullName>
    </submittedName>
</protein>